<evidence type="ECO:0000256" key="1">
    <source>
        <dbReference type="SAM" id="MobiDB-lite"/>
    </source>
</evidence>
<feature type="compositionally biased region" description="Low complexity" evidence="1">
    <location>
        <begin position="226"/>
        <end position="238"/>
    </location>
</feature>
<dbReference type="AlphaFoldDB" id="A0AAW2LP75"/>
<feature type="compositionally biased region" description="Low complexity" evidence="1">
    <location>
        <begin position="249"/>
        <end position="261"/>
    </location>
</feature>
<accession>A0AAW2LP75</accession>
<dbReference type="PANTHER" id="PTHR48451:SF1">
    <property type="entry name" value="DUF4218 DOMAIN-CONTAINING PROTEIN"/>
    <property type="match status" value="1"/>
</dbReference>
<reference evidence="2" key="1">
    <citation type="submission" date="2020-06" db="EMBL/GenBank/DDBJ databases">
        <authorList>
            <person name="Li T."/>
            <person name="Hu X."/>
            <person name="Zhang T."/>
            <person name="Song X."/>
            <person name="Zhang H."/>
            <person name="Dai N."/>
            <person name="Sheng W."/>
            <person name="Hou X."/>
            <person name="Wei L."/>
        </authorList>
    </citation>
    <scope>NUCLEOTIDE SEQUENCE</scope>
    <source>
        <strain evidence="2">G02</strain>
        <tissue evidence="2">Leaf</tissue>
    </source>
</reference>
<feature type="compositionally biased region" description="Polar residues" evidence="1">
    <location>
        <begin position="262"/>
        <end position="274"/>
    </location>
</feature>
<dbReference type="PANTHER" id="PTHR48451">
    <property type="entry name" value="DUF4218 DOMAIN-CONTAINING PROTEIN"/>
    <property type="match status" value="1"/>
</dbReference>
<name>A0AAW2LP75_SESRA</name>
<dbReference type="Pfam" id="PF03004">
    <property type="entry name" value="Transposase_24"/>
    <property type="match status" value="1"/>
</dbReference>
<feature type="region of interest" description="Disordered" evidence="1">
    <location>
        <begin position="172"/>
        <end position="280"/>
    </location>
</feature>
<protein>
    <submittedName>
        <fullName evidence="2">Uncharacterized protein</fullName>
    </submittedName>
</protein>
<dbReference type="InterPro" id="IPR004252">
    <property type="entry name" value="Probable_transposase_24"/>
</dbReference>
<proteinExistence type="predicted"/>
<feature type="compositionally biased region" description="Low complexity" evidence="1">
    <location>
        <begin position="177"/>
        <end position="216"/>
    </location>
</feature>
<organism evidence="2">
    <name type="scientific">Sesamum radiatum</name>
    <name type="common">Black benniseed</name>
    <dbReference type="NCBI Taxonomy" id="300843"/>
    <lineage>
        <taxon>Eukaryota</taxon>
        <taxon>Viridiplantae</taxon>
        <taxon>Streptophyta</taxon>
        <taxon>Embryophyta</taxon>
        <taxon>Tracheophyta</taxon>
        <taxon>Spermatophyta</taxon>
        <taxon>Magnoliopsida</taxon>
        <taxon>eudicotyledons</taxon>
        <taxon>Gunneridae</taxon>
        <taxon>Pentapetalae</taxon>
        <taxon>asterids</taxon>
        <taxon>lamiids</taxon>
        <taxon>Lamiales</taxon>
        <taxon>Pedaliaceae</taxon>
        <taxon>Sesamum</taxon>
    </lineage>
</organism>
<gene>
    <name evidence="2" type="ORF">Sradi_5291900</name>
</gene>
<comment type="caution">
    <text evidence="2">The sequence shown here is derived from an EMBL/GenBank/DDBJ whole genome shotgun (WGS) entry which is preliminary data.</text>
</comment>
<evidence type="ECO:0000313" key="2">
    <source>
        <dbReference type="EMBL" id="KAL0320304.1"/>
    </source>
</evidence>
<dbReference type="EMBL" id="JACGWJ010000024">
    <property type="protein sequence ID" value="KAL0320304.1"/>
    <property type="molecule type" value="Genomic_DNA"/>
</dbReference>
<sequence length="495" mass="56808">MEECMNFCSRYLNDVETKENRPPRNYDGDNNMGRGLYGGTRCIIDKDTLLKIHRYVLSNIDLVAPYHEMHYATIRREKPRATPREIQHIHSQTFDVWFKSYVQNTARANALDVPKELIALADGPIGHAKRYNACIVGGCRYRVKSKDIDKKTQCSGVVVNADTLSFASAKDLNPQTRSQQHLSSSSQVLPSPSRPQTHSQQHLSSSSQVQQSPSWSKTHSQQQFNSSPSRPQTRSQRQLYPSPSRPHTRSQQCTQSSPTTQHEISSEQNTTTGPVSDDCAETRPTIVKKERGAAQFPKGWGTGKKLEVTLDRNQRVIGPDVNHYKTAIGCMARIGVKLPLNYVEFNHIPQYLREMAWEEVEHNTMLPPEAKNVVLADLKDIWRRWKHEIKVKYFLQHIDDPEYLSHSPTERVEQDQWKELVIHWTDEDVQKIARKNSLNVSKKQCLHRTGRTSFAVMEQEMMMKGTDPSTLDIWLESRSRGRGIEDDDTLDLHKI</sequence>
<reference evidence="2" key="2">
    <citation type="journal article" date="2024" name="Plant">
        <title>Genomic evolution and insights into agronomic trait innovations of Sesamum species.</title>
        <authorList>
            <person name="Miao H."/>
            <person name="Wang L."/>
            <person name="Qu L."/>
            <person name="Liu H."/>
            <person name="Sun Y."/>
            <person name="Le M."/>
            <person name="Wang Q."/>
            <person name="Wei S."/>
            <person name="Zheng Y."/>
            <person name="Lin W."/>
            <person name="Duan Y."/>
            <person name="Cao H."/>
            <person name="Xiong S."/>
            <person name="Wang X."/>
            <person name="Wei L."/>
            <person name="Li C."/>
            <person name="Ma Q."/>
            <person name="Ju M."/>
            <person name="Zhao R."/>
            <person name="Li G."/>
            <person name="Mu C."/>
            <person name="Tian Q."/>
            <person name="Mei H."/>
            <person name="Zhang T."/>
            <person name="Gao T."/>
            <person name="Zhang H."/>
        </authorList>
    </citation>
    <scope>NUCLEOTIDE SEQUENCE</scope>
    <source>
        <strain evidence="2">G02</strain>
    </source>
</reference>